<dbReference type="AlphaFoldDB" id="A0AAN7YU43"/>
<comment type="caution">
    <text evidence="3">The sequence shown here is derived from an EMBL/GenBank/DDBJ whole genome shotgun (WGS) entry which is preliminary data.</text>
</comment>
<proteinExistence type="predicted"/>
<gene>
    <name evidence="3" type="ORF">RRF57_000381</name>
</gene>
<accession>A0AAN7YU43</accession>
<feature type="region of interest" description="Disordered" evidence="1">
    <location>
        <begin position="132"/>
        <end position="177"/>
    </location>
</feature>
<feature type="region of interest" description="Disordered" evidence="1">
    <location>
        <begin position="57"/>
        <end position="89"/>
    </location>
</feature>
<organism evidence="3 4">
    <name type="scientific">Xylaria bambusicola</name>
    <dbReference type="NCBI Taxonomy" id="326684"/>
    <lineage>
        <taxon>Eukaryota</taxon>
        <taxon>Fungi</taxon>
        <taxon>Dikarya</taxon>
        <taxon>Ascomycota</taxon>
        <taxon>Pezizomycotina</taxon>
        <taxon>Sordariomycetes</taxon>
        <taxon>Xylariomycetidae</taxon>
        <taxon>Xylariales</taxon>
        <taxon>Xylariaceae</taxon>
        <taxon>Xylaria</taxon>
    </lineage>
</organism>
<dbReference type="Proteomes" id="UP001305414">
    <property type="component" value="Unassembled WGS sequence"/>
</dbReference>
<dbReference type="EMBL" id="JAWHQM010000001">
    <property type="protein sequence ID" value="KAK5624665.1"/>
    <property type="molecule type" value="Genomic_DNA"/>
</dbReference>
<dbReference type="GO" id="GO:0007039">
    <property type="term" value="P:protein catabolic process in the vacuole"/>
    <property type="evidence" value="ECO:0007669"/>
    <property type="project" value="TreeGrafter"/>
</dbReference>
<dbReference type="InterPro" id="IPR013860">
    <property type="entry name" value="AreA_GATA"/>
</dbReference>
<dbReference type="InterPro" id="IPR052292">
    <property type="entry name" value="Glucose_repression_reg"/>
</dbReference>
<dbReference type="GO" id="GO:0042149">
    <property type="term" value="P:cellular response to glucose starvation"/>
    <property type="evidence" value="ECO:0007669"/>
    <property type="project" value="TreeGrafter"/>
</dbReference>
<dbReference type="GO" id="GO:0005773">
    <property type="term" value="C:vacuole"/>
    <property type="evidence" value="ECO:0007669"/>
    <property type="project" value="GOC"/>
</dbReference>
<dbReference type="Pfam" id="PF08550">
    <property type="entry name" value="GATA_AreA"/>
    <property type="match status" value="1"/>
</dbReference>
<sequence>MVVVITSEESDLFSSSPLRRSHSQSKFISSARSQGFHTSASTSRIDQLFRDNYRHKPIQVPDASPSSSPPSPSTVHAESEYDPSYISTPATSLSLDGQYEDDLAIQPQDSLLLSEYGDNPYFKMDSLEELEELEPSLSPQVGDSSLVSPDDISAGTSRPDSPVAPEHAEDDTAVKHHPTQHVDYLSHDWKEEDIWSSWRYIISKRTEFANSARLENASWRTWMKAKYKLRTVSPETLNWYVIILVLCSRYS</sequence>
<dbReference type="PANTHER" id="PTHR28051">
    <property type="entry name" value="PROTEIN MTL1-RELATED"/>
    <property type="match status" value="1"/>
</dbReference>
<dbReference type="PANTHER" id="PTHR28051:SF1">
    <property type="entry name" value="PROTEIN MTL1-RELATED"/>
    <property type="match status" value="1"/>
</dbReference>
<feature type="region of interest" description="Disordered" evidence="1">
    <location>
        <begin position="1"/>
        <end position="42"/>
    </location>
</feature>
<evidence type="ECO:0000313" key="3">
    <source>
        <dbReference type="EMBL" id="KAK5624665.1"/>
    </source>
</evidence>
<feature type="domain" description="Nitrogen regulatory protein areA GATA-like" evidence="2">
    <location>
        <begin position="197"/>
        <end position="224"/>
    </location>
</feature>
<reference evidence="3 4" key="1">
    <citation type="submission" date="2023-10" db="EMBL/GenBank/DDBJ databases">
        <title>Draft genome sequence of Xylaria bambusicola isolate GMP-LS, the root and basal stem rot pathogen of sugarcane in Indonesia.</title>
        <authorList>
            <person name="Selvaraj P."/>
            <person name="Muralishankar V."/>
            <person name="Muruganantham S."/>
            <person name="Sp S."/>
            <person name="Haryani S."/>
            <person name="Lau K.J.X."/>
            <person name="Naqvi N.I."/>
        </authorList>
    </citation>
    <scope>NUCLEOTIDE SEQUENCE [LARGE SCALE GENOMIC DNA]</scope>
    <source>
        <strain evidence="3">GMP-LS</strain>
    </source>
</reference>
<keyword evidence="4" id="KW-1185">Reference proteome</keyword>
<protein>
    <recommendedName>
        <fullName evidence="2">Nitrogen regulatory protein areA GATA-like domain-containing protein</fullName>
    </recommendedName>
</protein>
<feature type="compositionally biased region" description="Polar residues" evidence="1">
    <location>
        <begin position="26"/>
        <end position="42"/>
    </location>
</feature>
<name>A0AAN7YU43_9PEZI</name>
<evidence type="ECO:0000256" key="1">
    <source>
        <dbReference type="SAM" id="MobiDB-lite"/>
    </source>
</evidence>
<evidence type="ECO:0000259" key="2">
    <source>
        <dbReference type="Pfam" id="PF08550"/>
    </source>
</evidence>
<evidence type="ECO:0000313" key="4">
    <source>
        <dbReference type="Proteomes" id="UP001305414"/>
    </source>
</evidence>